<dbReference type="AlphaFoldDB" id="A0A433X385"/>
<dbReference type="SMART" id="SM00347">
    <property type="entry name" value="HTH_MARR"/>
    <property type="match status" value="1"/>
</dbReference>
<dbReference type="PANTHER" id="PTHR33164:SF57">
    <property type="entry name" value="MARR-FAMILY TRANSCRIPTIONAL REGULATOR"/>
    <property type="match status" value="1"/>
</dbReference>
<comment type="caution">
    <text evidence="2">The sequence shown here is derived from an EMBL/GenBank/DDBJ whole genome shotgun (WGS) entry which is preliminary data.</text>
</comment>
<protein>
    <submittedName>
        <fullName evidence="2">MarR family transcriptional regulator</fullName>
    </submittedName>
</protein>
<dbReference type="InterPro" id="IPR036390">
    <property type="entry name" value="WH_DNA-bd_sf"/>
</dbReference>
<evidence type="ECO:0000313" key="2">
    <source>
        <dbReference type="EMBL" id="RUT28519.1"/>
    </source>
</evidence>
<dbReference type="EMBL" id="RZNJ01000007">
    <property type="protein sequence ID" value="RUT28519.1"/>
    <property type="molecule type" value="Genomic_DNA"/>
</dbReference>
<dbReference type="InterPro" id="IPR000835">
    <property type="entry name" value="HTH_MarR-typ"/>
</dbReference>
<gene>
    <name evidence="2" type="ORF">EMQ25_16200</name>
</gene>
<keyword evidence="3" id="KW-1185">Reference proteome</keyword>
<dbReference type="InterPro" id="IPR039422">
    <property type="entry name" value="MarR/SlyA-like"/>
</dbReference>
<accession>A0A433X385</accession>
<feature type="domain" description="HTH marR-type" evidence="1">
    <location>
        <begin position="13"/>
        <end position="169"/>
    </location>
</feature>
<reference evidence="2 3" key="1">
    <citation type="journal article" date="2016" name="Int. J. Syst. Evol. Microbiol.">
        <title>Arsenicitalea aurantiaca gen. nov., sp. nov., a new member of the family Hyphomicrobiaceae, isolated from high-arsenic sediment.</title>
        <authorList>
            <person name="Mu Y."/>
            <person name="Zhou L."/>
            <person name="Zeng X.C."/>
            <person name="Liu L."/>
            <person name="Pan Y."/>
            <person name="Chen X."/>
            <person name="Wang J."/>
            <person name="Li S."/>
            <person name="Li W.J."/>
            <person name="Wang Y."/>
        </authorList>
    </citation>
    <scope>NUCLEOTIDE SEQUENCE [LARGE SCALE GENOMIC DNA]</scope>
    <source>
        <strain evidence="2 3">42-50</strain>
    </source>
</reference>
<dbReference type="InterPro" id="IPR036388">
    <property type="entry name" value="WH-like_DNA-bd_sf"/>
</dbReference>
<evidence type="ECO:0000259" key="1">
    <source>
        <dbReference type="PROSITE" id="PS50995"/>
    </source>
</evidence>
<dbReference type="GO" id="GO:0003700">
    <property type="term" value="F:DNA-binding transcription factor activity"/>
    <property type="evidence" value="ECO:0007669"/>
    <property type="project" value="InterPro"/>
</dbReference>
<dbReference type="PANTHER" id="PTHR33164">
    <property type="entry name" value="TRANSCRIPTIONAL REGULATOR, MARR FAMILY"/>
    <property type="match status" value="1"/>
</dbReference>
<dbReference type="OrthoDB" id="7774677at2"/>
<dbReference type="SUPFAM" id="SSF46785">
    <property type="entry name" value="Winged helix' DNA-binding domain"/>
    <property type="match status" value="1"/>
</dbReference>
<dbReference type="Gene3D" id="1.10.10.10">
    <property type="entry name" value="Winged helix-like DNA-binding domain superfamily/Winged helix DNA-binding domain"/>
    <property type="match status" value="1"/>
</dbReference>
<name>A0A433X385_9HYPH</name>
<proteinExistence type="predicted"/>
<dbReference type="RefSeq" id="WP_127189654.1">
    <property type="nucleotide sequence ID" value="NZ_RZNJ01000007.1"/>
</dbReference>
<evidence type="ECO:0000313" key="3">
    <source>
        <dbReference type="Proteomes" id="UP000281547"/>
    </source>
</evidence>
<dbReference type="Proteomes" id="UP000281547">
    <property type="component" value="Unassembled WGS sequence"/>
</dbReference>
<sequence>MPHSAETIALLEAAGLTPEAIAATARIDGMLQVWRRRMVRRDLVHQALKDLGLEIDLAQLDVLGAIDAPEGMFDPAPTGEVMVATVADRLMIDPSRASRIVSEMVAAGYALRAVSQADARRTIIALTPRGKAVVEAVRAYKNLLMGDFLGQWPAEELERFLALLDQFNSWPQHTAAGRERFGAEIAALAKTVARAKADDAA</sequence>
<dbReference type="PROSITE" id="PS50995">
    <property type="entry name" value="HTH_MARR_2"/>
    <property type="match status" value="1"/>
</dbReference>
<dbReference type="GO" id="GO:0006950">
    <property type="term" value="P:response to stress"/>
    <property type="evidence" value="ECO:0007669"/>
    <property type="project" value="TreeGrafter"/>
</dbReference>
<organism evidence="2 3">
    <name type="scientific">Arsenicitalea aurantiaca</name>
    <dbReference type="NCBI Taxonomy" id="1783274"/>
    <lineage>
        <taxon>Bacteria</taxon>
        <taxon>Pseudomonadati</taxon>
        <taxon>Pseudomonadota</taxon>
        <taxon>Alphaproteobacteria</taxon>
        <taxon>Hyphomicrobiales</taxon>
        <taxon>Devosiaceae</taxon>
        <taxon>Arsenicitalea</taxon>
    </lineage>
</organism>